<keyword evidence="1" id="KW-1133">Transmembrane helix</keyword>
<name>A0ABW2IKM5_9PROT</name>
<accession>A0ABW2IKM5</accession>
<dbReference type="RefSeq" id="WP_382166731.1">
    <property type="nucleotide sequence ID" value="NZ_JBHTBR010000004.1"/>
</dbReference>
<evidence type="ECO:0000256" key="1">
    <source>
        <dbReference type="SAM" id="Phobius"/>
    </source>
</evidence>
<evidence type="ECO:0000313" key="3">
    <source>
        <dbReference type="Proteomes" id="UP001596492"/>
    </source>
</evidence>
<feature type="transmembrane region" description="Helical" evidence="1">
    <location>
        <begin position="111"/>
        <end position="129"/>
    </location>
</feature>
<evidence type="ECO:0000313" key="2">
    <source>
        <dbReference type="EMBL" id="MFC7291499.1"/>
    </source>
</evidence>
<keyword evidence="3" id="KW-1185">Reference proteome</keyword>
<dbReference type="Proteomes" id="UP001596492">
    <property type="component" value="Unassembled WGS sequence"/>
</dbReference>
<feature type="transmembrane region" description="Helical" evidence="1">
    <location>
        <begin position="150"/>
        <end position="166"/>
    </location>
</feature>
<comment type="caution">
    <text evidence="2">The sequence shown here is derived from an EMBL/GenBank/DDBJ whole genome shotgun (WGS) entry which is preliminary data.</text>
</comment>
<feature type="transmembrane region" description="Helical" evidence="1">
    <location>
        <begin position="172"/>
        <end position="190"/>
    </location>
</feature>
<feature type="transmembrane region" description="Helical" evidence="1">
    <location>
        <begin position="43"/>
        <end position="62"/>
    </location>
</feature>
<protein>
    <submittedName>
        <fullName evidence="2">Uncharacterized protein</fullName>
    </submittedName>
</protein>
<organism evidence="2 3">
    <name type="scientific">Hirschia litorea</name>
    <dbReference type="NCBI Taxonomy" id="1199156"/>
    <lineage>
        <taxon>Bacteria</taxon>
        <taxon>Pseudomonadati</taxon>
        <taxon>Pseudomonadota</taxon>
        <taxon>Alphaproteobacteria</taxon>
        <taxon>Hyphomonadales</taxon>
        <taxon>Hyphomonadaceae</taxon>
        <taxon>Hirschia</taxon>
    </lineage>
</organism>
<gene>
    <name evidence="2" type="ORF">ACFQS8_07725</name>
</gene>
<reference evidence="3" key="1">
    <citation type="journal article" date="2019" name="Int. J. Syst. Evol. Microbiol.">
        <title>The Global Catalogue of Microorganisms (GCM) 10K type strain sequencing project: providing services to taxonomists for standard genome sequencing and annotation.</title>
        <authorList>
            <consortium name="The Broad Institute Genomics Platform"/>
            <consortium name="The Broad Institute Genome Sequencing Center for Infectious Disease"/>
            <person name="Wu L."/>
            <person name="Ma J."/>
        </authorList>
    </citation>
    <scope>NUCLEOTIDE SEQUENCE [LARGE SCALE GENOMIC DNA]</scope>
    <source>
        <strain evidence="3">CCUG 51308</strain>
    </source>
</reference>
<sequence length="200" mass="22750">MSFRTYISIFLLLTLSVVAVVILDWRTYDTIPIGEFGLPKPALVLGFFAILWIGSFVIHFMPRDKLKDPGSGQFLMWCVLLTSAFILLDKSVLYAYNMGWTDATLFKRMDMAFYGFFIMLMANFQTKTLPPMGKTPEETHLIDTRFRASSRAVLLFGLSFVIIWLATPVKEIAIGLTISAMAITASYILWRFFKDKNAVV</sequence>
<dbReference type="EMBL" id="JBHTBR010000004">
    <property type="protein sequence ID" value="MFC7291499.1"/>
    <property type="molecule type" value="Genomic_DNA"/>
</dbReference>
<keyword evidence="1" id="KW-0812">Transmembrane</keyword>
<feature type="transmembrane region" description="Helical" evidence="1">
    <location>
        <begin position="74"/>
        <end position="96"/>
    </location>
</feature>
<keyword evidence="1" id="KW-0472">Membrane</keyword>
<proteinExistence type="predicted"/>